<feature type="transmembrane region" description="Helical" evidence="3">
    <location>
        <begin position="189"/>
        <end position="215"/>
    </location>
</feature>
<dbReference type="SUPFAM" id="SSF160544">
    <property type="entry name" value="EscU C-terminal domain-like"/>
    <property type="match status" value="1"/>
</dbReference>
<feature type="compositionally biased region" description="Basic and acidic residues" evidence="2">
    <location>
        <begin position="9"/>
        <end position="24"/>
    </location>
</feature>
<evidence type="ECO:0000313" key="5">
    <source>
        <dbReference type="Proteomes" id="UP001589670"/>
    </source>
</evidence>
<keyword evidence="5" id="KW-1185">Reference proteome</keyword>
<dbReference type="PANTHER" id="PTHR30531">
    <property type="entry name" value="FLAGELLAR BIOSYNTHETIC PROTEIN FLHB"/>
    <property type="match status" value="1"/>
</dbReference>
<feature type="region of interest" description="Disordered" evidence="2">
    <location>
        <begin position="1"/>
        <end position="24"/>
    </location>
</feature>
<keyword evidence="4" id="KW-0282">Flagellum</keyword>
<sequence>MAGQEDDSDKTHEATAHKLQKAREKGELARSADLNTAGSYAGFLLAVVAAGAGAVDEAGSLMMRLLDQPDRLAPLVFQGGPGMAALGGILLGVGVALSAFFLLPGVAALLAVVAQRSLVFAAARLEPKLSRIDPVENARNKFGPSGLFEFAKSTVKLVAFCGLLGAYLGGQLPRMAASLHADPGQVGALMARMAIEFLAVVVVIALLVGAADFFWQRFDHARRQRMSHKEVRDEHKEHEGDPHMKQQRRRKGMEIVSGRMMEDVPTADVVIVNPTHYAVALRWSRAPGAAPVCVAKGVGHLALRIRDLARENGVPVHHDPPVARALHAGTGIGEEIDPRHYRAVAAAIRFADAMRRKARHFG</sequence>
<dbReference type="Pfam" id="PF01312">
    <property type="entry name" value="Bac_export_2"/>
    <property type="match status" value="1"/>
</dbReference>
<dbReference type="PRINTS" id="PR00950">
    <property type="entry name" value="TYPE3IMSPROT"/>
</dbReference>
<keyword evidence="4" id="KW-0966">Cell projection</keyword>
<feature type="transmembrane region" description="Helical" evidence="3">
    <location>
        <begin position="75"/>
        <end position="100"/>
    </location>
</feature>
<dbReference type="RefSeq" id="WP_377066560.1">
    <property type="nucleotide sequence ID" value="NZ_JBHMEC010000003.1"/>
</dbReference>
<name>A0ABV5HVT7_9RHOB</name>
<dbReference type="Gene3D" id="3.40.1690.10">
    <property type="entry name" value="secretion proteins EscU"/>
    <property type="match status" value="1"/>
</dbReference>
<evidence type="ECO:0000256" key="1">
    <source>
        <dbReference type="ARBA" id="ARBA00010690"/>
    </source>
</evidence>
<proteinExistence type="inferred from homology"/>
<feature type="transmembrane region" description="Helical" evidence="3">
    <location>
        <begin position="37"/>
        <end position="55"/>
    </location>
</feature>
<protein>
    <submittedName>
        <fullName evidence="4">Flagellar biosynthesis protein FlhB</fullName>
    </submittedName>
</protein>
<feature type="compositionally biased region" description="Basic and acidic residues" evidence="2">
    <location>
        <begin position="228"/>
        <end position="244"/>
    </location>
</feature>
<evidence type="ECO:0000256" key="2">
    <source>
        <dbReference type="SAM" id="MobiDB-lite"/>
    </source>
</evidence>
<dbReference type="EMBL" id="JBHMEC010000003">
    <property type="protein sequence ID" value="MFB9148540.1"/>
    <property type="molecule type" value="Genomic_DNA"/>
</dbReference>
<dbReference type="InterPro" id="IPR006135">
    <property type="entry name" value="T3SS_substrate_exporter"/>
</dbReference>
<feature type="transmembrane region" description="Helical" evidence="3">
    <location>
        <begin position="146"/>
        <end position="169"/>
    </location>
</feature>
<keyword evidence="3" id="KW-0812">Transmembrane</keyword>
<dbReference type="PANTHER" id="PTHR30531:SF12">
    <property type="entry name" value="FLAGELLAR BIOSYNTHETIC PROTEIN FLHB"/>
    <property type="match status" value="1"/>
</dbReference>
<comment type="caution">
    <text evidence="4">The sequence shown here is derived from an EMBL/GenBank/DDBJ whole genome shotgun (WGS) entry which is preliminary data.</text>
</comment>
<accession>A0ABV5HVT7</accession>
<evidence type="ECO:0000313" key="4">
    <source>
        <dbReference type="EMBL" id="MFB9148540.1"/>
    </source>
</evidence>
<keyword evidence="3" id="KW-1133">Transmembrane helix</keyword>
<gene>
    <name evidence="4" type="ORF">ACFFU4_02090</name>
</gene>
<keyword evidence="3" id="KW-0472">Membrane</keyword>
<dbReference type="InterPro" id="IPR029025">
    <property type="entry name" value="T3SS_substrate_exporter_C"/>
</dbReference>
<dbReference type="Proteomes" id="UP001589670">
    <property type="component" value="Unassembled WGS sequence"/>
</dbReference>
<evidence type="ECO:0000256" key="3">
    <source>
        <dbReference type="SAM" id="Phobius"/>
    </source>
</evidence>
<organism evidence="4 5">
    <name type="scientific">Roseovarius ramblicola</name>
    <dbReference type="NCBI Taxonomy" id="2022336"/>
    <lineage>
        <taxon>Bacteria</taxon>
        <taxon>Pseudomonadati</taxon>
        <taxon>Pseudomonadota</taxon>
        <taxon>Alphaproteobacteria</taxon>
        <taxon>Rhodobacterales</taxon>
        <taxon>Roseobacteraceae</taxon>
        <taxon>Roseovarius</taxon>
    </lineage>
</organism>
<comment type="similarity">
    <text evidence="1">Belongs to the type III secretion exporter family.</text>
</comment>
<reference evidence="4 5" key="1">
    <citation type="submission" date="2024-09" db="EMBL/GenBank/DDBJ databases">
        <authorList>
            <person name="Sun Q."/>
            <person name="Mori K."/>
        </authorList>
    </citation>
    <scope>NUCLEOTIDE SEQUENCE [LARGE SCALE GENOMIC DNA]</scope>
    <source>
        <strain evidence="4 5">CECT 9424</strain>
    </source>
</reference>
<keyword evidence="4" id="KW-0969">Cilium</keyword>
<feature type="region of interest" description="Disordered" evidence="2">
    <location>
        <begin position="228"/>
        <end position="249"/>
    </location>
</feature>